<dbReference type="OrthoDB" id="45815at2157"/>
<dbReference type="PATRIC" id="fig|1705562.3.peg.1003"/>
<dbReference type="Pfam" id="PF00528">
    <property type="entry name" value="BPD_transp_1"/>
    <property type="match status" value="1"/>
</dbReference>
<comment type="similarity">
    <text evidence="7">Belongs to the binding-protein-dependent transport system permease family.</text>
</comment>
<evidence type="ECO:0000313" key="10">
    <source>
        <dbReference type="EMBL" id="NLV07282.1"/>
    </source>
</evidence>
<dbReference type="InterPro" id="IPR000515">
    <property type="entry name" value="MetI-like"/>
</dbReference>
<feature type="transmembrane region" description="Helical" evidence="7">
    <location>
        <begin position="263"/>
        <end position="288"/>
    </location>
</feature>
<reference evidence="9 11" key="1">
    <citation type="submission" date="2015-08" db="EMBL/GenBank/DDBJ databases">
        <title>Genomes of Isolates from Cabo Rojo, PR.</title>
        <authorList>
            <person name="Sanchez-Nieves R.L."/>
            <person name="Montalvo-Rodriguez R."/>
        </authorList>
    </citation>
    <scope>NUCLEOTIDE SEQUENCE [LARGE SCALE GENOMIC DNA]</scope>
    <source>
        <strain evidence="9 11">SL3</strain>
    </source>
</reference>
<proteinExistence type="inferred from homology"/>
<dbReference type="EMBL" id="LIUF01000001">
    <property type="protein sequence ID" value="KOX94346.1"/>
    <property type="molecule type" value="Genomic_DNA"/>
</dbReference>
<keyword evidence="5 7" id="KW-1133">Transmembrane helix</keyword>
<evidence type="ECO:0000256" key="2">
    <source>
        <dbReference type="ARBA" id="ARBA00022448"/>
    </source>
</evidence>
<feature type="transmembrane region" description="Helical" evidence="7">
    <location>
        <begin position="323"/>
        <end position="346"/>
    </location>
</feature>
<dbReference type="AlphaFoldDB" id="A0A0N0BPV2"/>
<keyword evidence="2 7" id="KW-0813">Transport</keyword>
<comment type="subcellular location">
    <subcellularLocation>
        <location evidence="1 7">Cell membrane</location>
        <topology evidence="1 7">Multi-pass membrane protein</topology>
    </subcellularLocation>
</comment>
<protein>
    <submittedName>
        <fullName evidence="9 10">ABC transporter permease</fullName>
    </submittedName>
</protein>
<dbReference type="InterPro" id="IPR035906">
    <property type="entry name" value="MetI-like_sf"/>
</dbReference>
<feature type="transmembrane region" description="Helical" evidence="7">
    <location>
        <begin position="61"/>
        <end position="82"/>
    </location>
</feature>
<organism evidence="9 11">
    <name type="scientific">Haloarcula rubripromontorii</name>
    <dbReference type="NCBI Taxonomy" id="1705562"/>
    <lineage>
        <taxon>Archaea</taxon>
        <taxon>Methanobacteriati</taxon>
        <taxon>Methanobacteriota</taxon>
        <taxon>Stenosarchaea group</taxon>
        <taxon>Halobacteria</taxon>
        <taxon>Halobacteriales</taxon>
        <taxon>Haloarculaceae</taxon>
        <taxon>Haloarcula</taxon>
    </lineage>
</organism>
<dbReference type="Proteomes" id="UP000037729">
    <property type="component" value="Unassembled WGS sequence"/>
</dbReference>
<dbReference type="PANTHER" id="PTHR30193:SF42">
    <property type="entry name" value="ABC TRANSPORTER PERMEASE PROTEIN"/>
    <property type="match status" value="1"/>
</dbReference>
<dbReference type="PROSITE" id="PS50928">
    <property type="entry name" value="ABC_TM1"/>
    <property type="match status" value="1"/>
</dbReference>
<feature type="transmembrane region" description="Helical" evidence="7">
    <location>
        <begin position="121"/>
        <end position="142"/>
    </location>
</feature>
<evidence type="ECO:0000313" key="11">
    <source>
        <dbReference type="Proteomes" id="UP000037729"/>
    </source>
</evidence>
<feature type="transmembrane region" description="Helical" evidence="7">
    <location>
        <begin position="154"/>
        <end position="174"/>
    </location>
</feature>
<dbReference type="Proteomes" id="UP000610611">
    <property type="component" value="Unassembled WGS sequence"/>
</dbReference>
<accession>A0A0N0BPV2</accession>
<keyword evidence="6 7" id="KW-0472">Membrane</keyword>
<gene>
    <name evidence="9" type="ORF">AMS69_00345</name>
    <name evidence="10" type="ORF">GOC83_14205</name>
</gene>
<keyword evidence="4 7" id="KW-0812">Transmembrane</keyword>
<dbReference type="GO" id="GO:0005886">
    <property type="term" value="C:plasma membrane"/>
    <property type="evidence" value="ECO:0007669"/>
    <property type="project" value="UniProtKB-SubCell"/>
</dbReference>
<name>A0A0N0BPV2_9EURY</name>
<dbReference type="STRING" id="1705562.AMS69_00345"/>
<comment type="caution">
    <text evidence="9">The sequence shown here is derived from an EMBL/GenBank/DDBJ whole genome shotgun (WGS) entry which is preliminary data.</text>
</comment>
<evidence type="ECO:0000256" key="1">
    <source>
        <dbReference type="ARBA" id="ARBA00004651"/>
    </source>
</evidence>
<sequence length="354" mass="39259">MREILSRLLATGGRLRSAVSRDESDGDQLATDGGATVKTTRRDSLRNSLPVEWELIESAPFWLPPVLFAGFFVYGAIAWNFLLSLTDYNGLGGAQYETFDLSMYSRLLSDGAFWQAAQNTVVLLVVFTVLCLALGLFVAILIDQQIRFENTFRTIYLLPMSLSFVVTATMWAWVYNARNGVLNQFLRLFNLEGAIVGLLRPAGVNAEVIQWLSWNTTALAAVIFALIWQFSGYAMVVFLAGLRAIPTEHYEAARVDGASTVRLYARVIIPQLRASAVSASVVLMVFALKAFDFIYALRGSQPGANMDILATMMYRVAFDSLQWAYGSAVAIVLFALALLVIGPYLYSEYRRGEL</sequence>
<feature type="transmembrane region" description="Helical" evidence="7">
    <location>
        <begin position="218"/>
        <end position="242"/>
    </location>
</feature>
<dbReference type="RefSeq" id="WP_053966122.1">
    <property type="nucleotide sequence ID" value="NZ_JAWJXX010000009.1"/>
</dbReference>
<evidence type="ECO:0000259" key="8">
    <source>
        <dbReference type="PROSITE" id="PS50928"/>
    </source>
</evidence>
<keyword evidence="3" id="KW-1003">Cell membrane</keyword>
<dbReference type="SUPFAM" id="SSF161098">
    <property type="entry name" value="MetI-like"/>
    <property type="match status" value="1"/>
</dbReference>
<feature type="domain" description="ABC transmembrane type-1" evidence="8">
    <location>
        <begin position="117"/>
        <end position="342"/>
    </location>
</feature>
<dbReference type="PANTHER" id="PTHR30193">
    <property type="entry name" value="ABC TRANSPORTER PERMEASE PROTEIN"/>
    <property type="match status" value="1"/>
</dbReference>
<dbReference type="GO" id="GO:0055085">
    <property type="term" value="P:transmembrane transport"/>
    <property type="evidence" value="ECO:0007669"/>
    <property type="project" value="InterPro"/>
</dbReference>
<dbReference type="InterPro" id="IPR051393">
    <property type="entry name" value="ABC_transporter_permease"/>
</dbReference>
<keyword evidence="11" id="KW-1185">Reference proteome</keyword>
<evidence type="ECO:0000256" key="6">
    <source>
        <dbReference type="ARBA" id="ARBA00023136"/>
    </source>
</evidence>
<evidence type="ECO:0000256" key="4">
    <source>
        <dbReference type="ARBA" id="ARBA00022692"/>
    </source>
</evidence>
<evidence type="ECO:0000313" key="9">
    <source>
        <dbReference type="EMBL" id="KOX94346.1"/>
    </source>
</evidence>
<dbReference type="CDD" id="cd06261">
    <property type="entry name" value="TM_PBP2"/>
    <property type="match status" value="1"/>
</dbReference>
<dbReference type="Gene3D" id="1.10.3720.10">
    <property type="entry name" value="MetI-like"/>
    <property type="match status" value="1"/>
</dbReference>
<dbReference type="EMBL" id="WOWB01000001">
    <property type="protein sequence ID" value="NLV07282.1"/>
    <property type="molecule type" value="Genomic_DNA"/>
</dbReference>
<evidence type="ECO:0000256" key="3">
    <source>
        <dbReference type="ARBA" id="ARBA00022475"/>
    </source>
</evidence>
<evidence type="ECO:0000256" key="7">
    <source>
        <dbReference type="RuleBase" id="RU363032"/>
    </source>
</evidence>
<evidence type="ECO:0000256" key="5">
    <source>
        <dbReference type="ARBA" id="ARBA00022989"/>
    </source>
</evidence>
<reference evidence="10" key="2">
    <citation type="submission" date="2019-12" db="EMBL/GenBank/DDBJ databases">
        <title>The whole-genome sequencing of Haloarcula japonica strain pws8.</title>
        <authorList>
            <person name="Verma D.K."/>
            <person name="Gopal K."/>
            <person name="Prasad E.S."/>
        </authorList>
    </citation>
    <scope>NUCLEOTIDE SEQUENCE</scope>
    <source>
        <strain evidence="10">Pws8</strain>
    </source>
</reference>